<name>A0A3B0Z3H8_9ZZZZ</name>
<accession>A0A3B0Z3H8</accession>
<protein>
    <recommendedName>
        <fullName evidence="2">DUF2846 domain-containing protein</fullName>
    </recommendedName>
</protein>
<evidence type="ECO:0008006" key="2">
    <source>
        <dbReference type="Google" id="ProtNLM"/>
    </source>
</evidence>
<dbReference type="PROSITE" id="PS51257">
    <property type="entry name" value="PROKAR_LIPOPROTEIN"/>
    <property type="match status" value="1"/>
</dbReference>
<sequence>MLKSILTTLFVVFFVASLSGCTGTYVINDSQALQPNLDQEYSTIYILREKPQYITGFPNQPIKIDINGYAMGKLSYGEYIMLHIKPTEGTIRFLSLDVYGPIHEPRELAGEETFNFSAGQTNFIRAKFIDGEFRGAYFKPERIEFNRARKLAENLKPYKIKKGQRITDL</sequence>
<reference evidence="1" key="1">
    <citation type="submission" date="2018-06" db="EMBL/GenBank/DDBJ databases">
        <authorList>
            <person name="Zhirakovskaya E."/>
        </authorList>
    </citation>
    <scope>NUCLEOTIDE SEQUENCE</scope>
</reference>
<dbReference type="AlphaFoldDB" id="A0A3B0Z3H8"/>
<evidence type="ECO:0000313" key="1">
    <source>
        <dbReference type="EMBL" id="VAW87875.1"/>
    </source>
</evidence>
<organism evidence="1">
    <name type="scientific">hydrothermal vent metagenome</name>
    <dbReference type="NCBI Taxonomy" id="652676"/>
    <lineage>
        <taxon>unclassified sequences</taxon>
        <taxon>metagenomes</taxon>
        <taxon>ecological metagenomes</taxon>
    </lineage>
</organism>
<proteinExistence type="predicted"/>
<gene>
    <name evidence="1" type="ORF">MNBD_GAMMA18-752</name>
</gene>
<dbReference type="EMBL" id="UOFP01000202">
    <property type="protein sequence ID" value="VAW87875.1"/>
    <property type="molecule type" value="Genomic_DNA"/>
</dbReference>